<dbReference type="EMBL" id="JAAIUW010000006">
    <property type="protein sequence ID" value="KAF7825409.1"/>
    <property type="molecule type" value="Genomic_DNA"/>
</dbReference>
<dbReference type="PANTHER" id="PTHR31881">
    <property type="match status" value="1"/>
</dbReference>
<protein>
    <submittedName>
        <fullName evidence="2">Uncharacterized protein</fullName>
    </submittedName>
</protein>
<evidence type="ECO:0000256" key="1">
    <source>
        <dbReference type="SAM" id="Phobius"/>
    </source>
</evidence>
<dbReference type="Pfam" id="PF04654">
    <property type="entry name" value="DUF599"/>
    <property type="match status" value="1"/>
</dbReference>
<sequence length="227" mass="25639">MGLVVYLDTILVPMSVFVIVGYHAYLSHSIKNNPSSTTFGTNKLKRSAWRLNLDQGDDKKGMLVIQSLRNTLMATIFTATITILMSLALAALNNNAYTASHHHHHMMSSKLFGSKSDILSVLKYASASLFLAISFMFSSMAIAFLIDANFWMNAHHHHHQQLILCEEEGYTKTILERAFTLPLIANRLLCSSLPLFLWMLGPIPLFFSSLALVWWLHHLDFLPNFSK</sequence>
<keyword evidence="1" id="KW-1133">Transmembrane helix</keyword>
<comment type="caution">
    <text evidence="2">The sequence shown here is derived from an EMBL/GenBank/DDBJ whole genome shotgun (WGS) entry which is preliminary data.</text>
</comment>
<feature type="transmembrane region" description="Helical" evidence="1">
    <location>
        <begin position="6"/>
        <end position="26"/>
    </location>
</feature>
<feature type="transmembrane region" description="Helical" evidence="1">
    <location>
        <begin position="124"/>
        <end position="146"/>
    </location>
</feature>
<gene>
    <name evidence="2" type="ORF">G2W53_016573</name>
</gene>
<dbReference type="PANTHER" id="PTHR31881:SF11">
    <property type="entry name" value="PROTEIN, PUTATIVE-RELATED"/>
    <property type="match status" value="1"/>
</dbReference>
<feature type="transmembrane region" description="Helical" evidence="1">
    <location>
        <begin position="72"/>
        <end position="92"/>
    </location>
</feature>
<keyword evidence="1" id="KW-0812">Transmembrane</keyword>
<dbReference type="OrthoDB" id="761598at2759"/>
<name>A0A834WQA8_9FABA</name>
<dbReference type="AlphaFoldDB" id="A0A834WQA8"/>
<proteinExistence type="predicted"/>
<dbReference type="InterPro" id="IPR006747">
    <property type="entry name" value="DUF599"/>
</dbReference>
<keyword evidence="3" id="KW-1185">Reference proteome</keyword>
<evidence type="ECO:0000313" key="3">
    <source>
        <dbReference type="Proteomes" id="UP000634136"/>
    </source>
</evidence>
<accession>A0A834WQA8</accession>
<evidence type="ECO:0000313" key="2">
    <source>
        <dbReference type="EMBL" id="KAF7825409.1"/>
    </source>
</evidence>
<organism evidence="2 3">
    <name type="scientific">Senna tora</name>
    <dbReference type="NCBI Taxonomy" id="362788"/>
    <lineage>
        <taxon>Eukaryota</taxon>
        <taxon>Viridiplantae</taxon>
        <taxon>Streptophyta</taxon>
        <taxon>Embryophyta</taxon>
        <taxon>Tracheophyta</taxon>
        <taxon>Spermatophyta</taxon>
        <taxon>Magnoliopsida</taxon>
        <taxon>eudicotyledons</taxon>
        <taxon>Gunneridae</taxon>
        <taxon>Pentapetalae</taxon>
        <taxon>rosids</taxon>
        <taxon>fabids</taxon>
        <taxon>Fabales</taxon>
        <taxon>Fabaceae</taxon>
        <taxon>Caesalpinioideae</taxon>
        <taxon>Cassia clade</taxon>
        <taxon>Senna</taxon>
    </lineage>
</organism>
<keyword evidence="1" id="KW-0472">Membrane</keyword>
<reference evidence="2" key="1">
    <citation type="submission" date="2020-09" db="EMBL/GenBank/DDBJ databases">
        <title>Genome-Enabled Discovery of Anthraquinone Biosynthesis in Senna tora.</title>
        <authorList>
            <person name="Kang S.-H."/>
            <person name="Pandey R.P."/>
            <person name="Lee C.-M."/>
            <person name="Sim J.-S."/>
            <person name="Jeong J.-T."/>
            <person name="Choi B.-S."/>
            <person name="Jung M."/>
            <person name="Ginzburg D."/>
            <person name="Zhao K."/>
            <person name="Won S.Y."/>
            <person name="Oh T.-J."/>
            <person name="Yu Y."/>
            <person name="Kim N.-H."/>
            <person name="Lee O.R."/>
            <person name="Lee T.-H."/>
            <person name="Bashyal P."/>
            <person name="Kim T.-S."/>
            <person name="Lee W.-H."/>
            <person name="Kawkins C."/>
            <person name="Kim C.-K."/>
            <person name="Kim J.S."/>
            <person name="Ahn B.O."/>
            <person name="Rhee S.Y."/>
            <person name="Sohng J.K."/>
        </authorList>
    </citation>
    <scope>NUCLEOTIDE SEQUENCE</scope>
    <source>
        <tissue evidence="2">Leaf</tissue>
    </source>
</reference>
<feature type="transmembrane region" description="Helical" evidence="1">
    <location>
        <begin position="195"/>
        <end position="217"/>
    </location>
</feature>
<dbReference type="Proteomes" id="UP000634136">
    <property type="component" value="Unassembled WGS sequence"/>
</dbReference>